<dbReference type="SUPFAM" id="SSF46689">
    <property type="entry name" value="Homeodomain-like"/>
    <property type="match status" value="1"/>
</dbReference>
<protein>
    <submittedName>
        <fullName evidence="6">Helix-turn-helix domain-containing protein</fullName>
    </submittedName>
</protein>
<keyword evidence="7" id="KW-1185">Reference proteome</keyword>
<dbReference type="PRINTS" id="PR00032">
    <property type="entry name" value="HTHARAC"/>
</dbReference>
<feature type="compositionally biased region" description="Polar residues" evidence="4">
    <location>
        <begin position="326"/>
        <end position="341"/>
    </location>
</feature>
<evidence type="ECO:0000256" key="3">
    <source>
        <dbReference type="ARBA" id="ARBA00023163"/>
    </source>
</evidence>
<dbReference type="Gene3D" id="1.10.10.60">
    <property type="entry name" value="Homeodomain-like"/>
    <property type="match status" value="1"/>
</dbReference>
<dbReference type="EMBL" id="JBDKXB010000004">
    <property type="protein sequence ID" value="MEY6431779.1"/>
    <property type="molecule type" value="Genomic_DNA"/>
</dbReference>
<gene>
    <name evidence="6" type="ORF">ABC977_05075</name>
</gene>
<dbReference type="InterPro" id="IPR009057">
    <property type="entry name" value="Homeodomain-like_sf"/>
</dbReference>
<keyword evidence="1" id="KW-0805">Transcription regulation</keyword>
<accession>A0ABV4BCR1</accession>
<evidence type="ECO:0000256" key="4">
    <source>
        <dbReference type="SAM" id="MobiDB-lite"/>
    </source>
</evidence>
<dbReference type="InterPro" id="IPR018060">
    <property type="entry name" value="HTH_AraC"/>
</dbReference>
<dbReference type="InterPro" id="IPR020449">
    <property type="entry name" value="Tscrpt_reg_AraC-type_HTH"/>
</dbReference>
<evidence type="ECO:0000259" key="5">
    <source>
        <dbReference type="PROSITE" id="PS01124"/>
    </source>
</evidence>
<evidence type="ECO:0000313" key="6">
    <source>
        <dbReference type="EMBL" id="MEY6431779.1"/>
    </source>
</evidence>
<feature type="domain" description="HTH araC/xylS-type" evidence="5">
    <location>
        <begin position="189"/>
        <end position="290"/>
    </location>
</feature>
<feature type="region of interest" description="Disordered" evidence="4">
    <location>
        <begin position="314"/>
        <end position="341"/>
    </location>
</feature>
<keyword evidence="2" id="KW-0238">DNA-binding</keyword>
<proteinExistence type="predicted"/>
<dbReference type="SMART" id="SM00342">
    <property type="entry name" value="HTH_ARAC"/>
    <property type="match status" value="1"/>
</dbReference>
<evidence type="ECO:0000256" key="1">
    <source>
        <dbReference type="ARBA" id="ARBA00023015"/>
    </source>
</evidence>
<reference evidence="6 7" key="1">
    <citation type="submission" date="2024-05" db="EMBL/GenBank/DDBJ databases">
        <title>Genome Sequence and Characterization of the New Strain Purple Sulfur Bacterium of Genus Thioalkalicoccus.</title>
        <authorList>
            <person name="Bryantseva I.A."/>
            <person name="Kyndt J.A."/>
            <person name="Imhoff J.F."/>
        </authorList>
    </citation>
    <scope>NUCLEOTIDE SEQUENCE [LARGE SCALE GENOMIC DNA]</scope>
    <source>
        <strain evidence="6 7">Um2</strain>
    </source>
</reference>
<dbReference type="PROSITE" id="PS01124">
    <property type="entry name" value="HTH_ARAC_FAMILY_2"/>
    <property type="match status" value="1"/>
</dbReference>
<dbReference type="InterPro" id="IPR035418">
    <property type="entry name" value="AraC-bd_2"/>
</dbReference>
<dbReference type="Proteomes" id="UP001564408">
    <property type="component" value="Unassembled WGS sequence"/>
</dbReference>
<dbReference type="Pfam" id="PF12833">
    <property type="entry name" value="HTH_18"/>
    <property type="match status" value="1"/>
</dbReference>
<keyword evidence="3" id="KW-0804">Transcription</keyword>
<dbReference type="PANTHER" id="PTHR46796">
    <property type="entry name" value="HTH-TYPE TRANSCRIPTIONAL ACTIVATOR RHAS-RELATED"/>
    <property type="match status" value="1"/>
</dbReference>
<organism evidence="6 7">
    <name type="scientific">Thioalkalicoccus limnaeus</name>
    <dbReference type="NCBI Taxonomy" id="120681"/>
    <lineage>
        <taxon>Bacteria</taxon>
        <taxon>Pseudomonadati</taxon>
        <taxon>Pseudomonadota</taxon>
        <taxon>Gammaproteobacteria</taxon>
        <taxon>Chromatiales</taxon>
        <taxon>Chromatiaceae</taxon>
        <taxon>Thioalkalicoccus</taxon>
    </lineage>
</organism>
<dbReference type="PANTHER" id="PTHR46796:SF6">
    <property type="entry name" value="ARAC SUBFAMILY"/>
    <property type="match status" value="1"/>
</dbReference>
<evidence type="ECO:0000256" key="2">
    <source>
        <dbReference type="ARBA" id="ARBA00023125"/>
    </source>
</evidence>
<dbReference type="RefSeq" id="WP_369666161.1">
    <property type="nucleotide sequence ID" value="NZ_JBDKXB010000004.1"/>
</dbReference>
<comment type="caution">
    <text evidence="6">The sequence shown here is derived from an EMBL/GenBank/DDBJ whole genome shotgun (WGS) entry which is preliminary data.</text>
</comment>
<dbReference type="Pfam" id="PF14525">
    <property type="entry name" value="AraC_binding_2"/>
    <property type="match status" value="1"/>
</dbReference>
<sequence>MVDALDRSIQGSGVLGVASDFDPSLTSQEIGRVEVVWFRGGPQAARCRAAGGTAELTAVVLLAGRARLTQADRVAELEEGDLCLIRTHRPLELSWSSGAEMALVKVPEQEFADSFPSWRLAVGRRIASDGGVPAVFLDAVRSLQRWRETLDAPSVEGLANALIDLLGAVICFAVPASSDCVVRSLYHRERVKRFARMHLRNPELDVELIANGVNLSSRQIHRLFANEPMSLMRWIWVQRLESCHRELRDAASARRSISEIAYAWGFNNHAHFSRAFRRHFGISPREARGQGRGDGSCAVMADAAACGAPVGWAEGSTSASRAEPSTAMSLSGNTPVTQRQY</sequence>
<evidence type="ECO:0000313" key="7">
    <source>
        <dbReference type="Proteomes" id="UP001564408"/>
    </source>
</evidence>
<dbReference type="InterPro" id="IPR050204">
    <property type="entry name" value="AraC_XylS_family_regulators"/>
</dbReference>
<name>A0ABV4BCR1_9GAMM</name>